<dbReference type="GO" id="GO:0006598">
    <property type="term" value="P:polyamine catabolic process"/>
    <property type="evidence" value="ECO:0007669"/>
    <property type="project" value="TreeGrafter"/>
</dbReference>
<dbReference type="InterPro" id="IPR036188">
    <property type="entry name" value="FAD/NAD-bd_sf"/>
</dbReference>
<dbReference type="PANTHER" id="PTHR10742">
    <property type="entry name" value="FLAVIN MONOAMINE OXIDASE"/>
    <property type="match status" value="1"/>
</dbReference>
<dbReference type="Gene3D" id="3.50.50.60">
    <property type="entry name" value="FAD/NAD(P)-binding domain"/>
    <property type="match status" value="1"/>
</dbReference>
<dbReference type="Proteomes" id="UP000683000">
    <property type="component" value="Unassembled WGS sequence"/>
</dbReference>
<gene>
    <name evidence="3" type="ORF">JVT61DRAFT_4663</name>
</gene>
<feature type="signal peptide" evidence="1">
    <location>
        <begin position="1"/>
        <end position="24"/>
    </location>
</feature>
<dbReference type="SUPFAM" id="SSF54373">
    <property type="entry name" value="FAD-linked reductases, C-terminal domain"/>
    <property type="match status" value="1"/>
</dbReference>
<keyword evidence="4" id="KW-1185">Reference proteome</keyword>
<sequence length="528" mass="57973">MFLLRVSWSFVLLGLLSILSGVFAQNAKSTSTAPNHTTVLILGGGMTGVIAARTLHEQGIDDFIILDAQAGVGGRMIPETFGVPGRQSVIELGPNWVQGTQQGNGPVNPIWELALKHNLTTAYNDLYGSITTYDDSGYNDYLDVFNDAVNNFAQATVVVGPQLLNGDVDLSLRSAFGLMGISPKTPQEVASNYYQVDFATNSFDYLLSDVDAQSPSQTSWIASAWNNNFTYVPEYGGFSDVNQMSIDKRGYKYIVEAEAAEFLQSQQVIYNQTVNLTEYGTDNVTVHTTGGLTITADHVLCTFSVGVLQNSDVAFQPPLPDWKVEAINSIEMATYTKIFLQFNETFWFPTEMGLYAAKQRGKYPVWQSLDHVGFFPGSNIIFVTVTGDWSLYVEQLTPEQVQSQAVEVLQTMFPNITVPEPIDFLMPLWHSNPLYRGSYSNWGPSYVPGQSENLKATLNNRLWFAGEATSVKYFGFLQGAYFEGQSTGYAIAACVQGKGSCGFPSTTIPKNAQPYQSFLTAPLTTPSP</sequence>
<dbReference type="Pfam" id="PF01593">
    <property type="entry name" value="Amino_oxidase"/>
    <property type="match status" value="1"/>
</dbReference>
<evidence type="ECO:0000259" key="2">
    <source>
        <dbReference type="Pfam" id="PF01593"/>
    </source>
</evidence>
<organism evidence="3 4">
    <name type="scientific">Boletus reticuloceps</name>
    <dbReference type="NCBI Taxonomy" id="495285"/>
    <lineage>
        <taxon>Eukaryota</taxon>
        <taxon>Fungi</taxon>
        <taxon>Dikarya</taxon>
        <taxon>Basidiomycota</taxon>
        <taxon>Agaricomycotina</taxon>
        <taxon>Agaricomycetes</taxon>
        <taxon>Agaricomycetidae</taxon>
        <taxon>Boletales</taxon>
        <taxon>Boletineae</taxon>
        <taxon>Boletaceae</taxon>
        <taxon>Boletoideae</taxon>
        <taxon>Boletus</taxon>
    </lineage>
</organism>
<name>A0A8I2YLK3_9AGAM</name>
<dbReference type="GO" id="GO:0016491">
    <property type="term" value="F:oxidoreductase activity"/>
    <property type="evidence" value="ECO:0007669"/>
    <property type="project" value="InterPro"/>
</dbReference>
<feature type="chain" id="PRO_5034518990" description="Amine oxidase domain-containing protein" evidence="1">
    <location>
        <begin position="25"/>
        <end position="528"/>
    </location>
</feature>
<dbReference type="SUPFAM" id="SSF51905">
    <property type="entry name" value="FAD/NAD(P)-binding domain"/>
    <property type="match status" value="1"/>
</dbReference>
<evidence type="ECO:0000313" key="4">
    <source>
        <dbReference type="Proteomes" id="UP000683000"/>
    </source>
</evidence>
<dbReference type="InterPro" id="IPR050281">
    <property type="entry name" value="Flavin_monoamine_oxidase"/>
</dbReference>
<dbReference type="AlphaFoldDB" id="A0A8I2YLK3"/>
<dbReference type="Gene3D" id="3.90.660.10">
    <property type="match status" value="1"/>
</dbReference>
<evidence type="ECO:0000256" key="1">
    <source>
        <dbReference type="SAM" id="SignalP"/>
    </source>
</evidence>
<reference evidence="3" key="1">
    <citation type="submission" date="2021-03" db="EMBL/GenBank/DDBJ databases">
        <title>Evolutionary innovations through gain and loss of genes in the ectomycorrhizal Boletales.</title>
        <authorList>
            <person name="Wu G."/>
            <person name="Miyauchi S."/>
            <person name="Morin E."/>
            <person name="Yang Z.-L."/>
            <person name="Xu J."/>
            <person name="Martin F.M."/>
        </authorList>
    </citation>
    <scope>NUCLEOTIDE SEQUENCE</scope>
    <source>
        <strain evidence="3">BR01</strain>
    </source>
</reference>
<dbReference type="OrthoDB" id="5046242at2759"/>
<proteinExistence type="predicted"/>
<comment type="caution">
    <text evidence="3">The sequence shown here is derived from an EMBL/GenBank/DDBJ whole genome shotgun (WGS) entry which is preliminary data.</text>
</comment>
<dbReference type="PANTHER" id="PTHR10742:SF313">
    <property type="entry name" value="AMINE OXIDASE"/>
    <property type="match status" value="1"/>
</dbReference>
<keyword evidence="1" id="KW-0732">Signal</keyword>
<evidence type="ECO:0000313" key="3">
    <source>
        <dbReference type="EMBL" id="KAG6374025.1"/>
    </source>
</evidence>
<accession>A0A8I2YLK3</accession>
<feature type="domain" description="Amine oxidase" evidence="2">
    <location>
        <begin position="46"/>
        <end position="486"/>
    </location>
</feature>
<dbReference type="EMBL" id="JAGFBS010000019">
    <property type="protein sequence ID" value="KAG6374025.1"/>
    <property type="molecule type" value="Genomic_DNA"/>
</dbReference>
<protein>
    <recommendedName>
        <fullName evidence="2">Amine oxidase domain-containing protein</fullName>
    </recommendedName>
</protein>
<dbReference type="InterPro" id="IPR002937">
    <property type="entry name" value="Amino_oxidase"/>
</dbReference>